<keyword evidence="2" id="KW-0479">Metal-binding</keyword>
<gene>
    <name evidence="6" type="ORF">ACFPPD_13805</name>
</gene>
<keyword evidence="1" id="KW-0001">2Fe-2S</keyword>
<evidence type="ECO:0000256" key="2">
    <source>
        <dbReference type="ARBA" id="ARBA00022723"/>
    </source>
</evidence>
<feature type="domain" description="Rieske" evidence="5">
    <location>
        <begin position="5"/>
        <end position="97"/>
    </location>
</feature>
<proteinExistence type="predicted"/>
<dbReference type="Gene3D" id="2.102.10.10">
    <property type="entry name" value="Rieske [2Fe-2S] iron-sulphur domain"/>
    <property type="match status" value="1"/>
</dbReference>
<evidence type="ECO:0000313" key="7">
    <source>
        <dbReference type="Proteomes" id="UP001596105"/>
    </source>
</evidence>
<evidence type="ECO:0000256" key="1">
    <source>
        <dbReference type="ARBA" id="ARBA00022714"/>
    </source>
</evidence>
<dbReference type="Proteomes" id="UP001596105">
    <property type="component" value="Unassembled WGS sequence"/>
</dbReference>
<name>A0ABW0LVG5_9BACL</name>
<reference evidence="7" key="1">
    <citation type="journal article" date="2019" name="Int. J. Syst. Evol. Microbiol.">
        <title>The Global Catalogue of Microorganisms (GCM) 10K type strain sequencing project: providing services to taxonomists for standard genome sequencing and annotation.</title>
        <authorList>
            <consortium name="The Broad Institute Genomics Platform"/>
            <consortium name="The Broad Institute Genome Sequencing Center for Infectious Disease"/>
            <person name="Wu L."/>
            <person name="Ma J."/>
        </authorList>
    </citation>
    <scope>NUCLEOTIDE SEQUENCE [LARGE SCALE GENOMIC DNA]</scope>
    <source>
        <strain evidence="7">CCUG 57113</strain>
    </source>
</reference>
<keyword evidence="3" id="KW-0408">Iron</keyword>
<dbReference type="SUPFAM" id="SSF50022">
    <property type="entry name" value="ISP domain"/>
    <property type="match status" value="1"/>
</dbReference>
<keyword evidence="7" id="KW-1185">Reference proteome</keyword>
<dbReference type="InterPro" id="IPR017941">
    <property type="entry name" value="Rieske_2Fe-2S"/>
</dbReference>
<accession>A0ABW0LVG5</accession>
<dbReference type="EMBL" id="JBHSMH010000042">
    <property type="protein sequence ID" value="MFC5469804.1"/>
    <property type="molecule type" value="Genomic_DNA"/>
</dbReference>
<dbReference type="RefSeq" id="WP_209749683.1">
    <property type="nucleotide sequence ID" value="NZ_JBHSMH010000042.1"/>
</dbReference>
<evidence type="ECO:0000313" key="6">
    <source>
        <dbReference type="EMBL" id="MFC5469804.1"/>
    </source>
</evidence>
<dbReference type="Pfam" id="PF00355">
    <property type="entry name" value="Rieske"/>
    <property type="match status" value="1"/>
</dbReference>
<dbReference type="InterPro" id="IPR036922">
    <property type="entry name" value="Rieske_2Fe-2S_sf"/>
</dbReference>
<evidence type="ECO:0000259" key="5">
    <source>
        <dbReference type="PROSITE" id="PS51296"/>
    </source>
</evidence>
<organism evidence="6 7">
    <name type="scientific">Cohnella suwonensis</name>
    <dbReference type="NCBI Taxonomy" id="696072"/>
    <lineage>
        <taxon>Bacteria</taxon>
        <taxon>Bacillati</taxon>
        <taxon>Bacillota</taxon>
        <taxon>Bacilli</taxon>
        <taxon>Bacillales</taxon>
        <taxon>Paenibacillaceae</taxon>
        <taxon>Cohnella</taxon>
    </lineage>
</organism>
<keyword evidence="4" id="KW-0411">Iron-sulfur</keyword>
<sequence length="102" mass="11554">MREERYDLGAADDYESFPAEVTIDHTPYWLVRVPGEGYRLLMAVCPHAGGDIRPMNGMLICPLHFWTFDAAEGACLNVQGERLMRRSVEERDGRLYATGGDF</sequence>
<comment type="caution">
    <text evidence="6">The sequence shown here is derived from an EMBL/GenBank/DDBJ whole genome shotgun (WGS) entry which is preliminary data.</text>
</comment>
<evidence type="ECO:0000256" key="4">
    <source>
        <dbReference type="ARBA" id="ARBA00023014"/>
    </source>
</evidence>
<dbReference type="PROSITE" id="PS51296">
    <property type="entry name" value="RIESKE"/>
    <property type="match status" value="1"/>
</dbReference>
<protein>
    <submittedName>
        <fullName evidence="6">Rieske (2Fe-2S) protein</fullName>
    </submittedName>
</protein>
<evidence type="ECO:0000256" key="3">
    <source>
        <dbReference type="ARBA" id="ARBA00023004"/>
    </source>
</evidence>